<evidence type="ECO:0000259" key="2">
    <source>
        <dbReference type="PROSITE" id="PS50093"/>
    </source>
</evidence>
<dbReference type="SUPFAM" id="SSF49299">
    <property type="entry name" value="PKD domain"/>
    <property type="match status" value="1"/>
</dbReference>
<keyword evidence="4" id="KW-1185">Reference proteome</keyword>
<name>A0A4Y8L7Y7_9BACT</name>
<dbReference type="AlphaFoldDB" id="A0A4Y8L7Y7"/>
<evidence type="ECO:0000313" key="3">
    <source>
        <dbReference type="EMBL" id="TFD98739.1"/>
    </source>
</evidence>
<dbReference type="Proteomes" id="UP000297861">
    <property type="component" value="Unassembled WGS sequence"/>
</dbReference>
<evidence type="ECO:0000256" key="1">
    <source>
        <dbReference type="SAM" id="SignalP"/>
    </source>
</evidence>
<dbReference type="InterPro" id="IPR013783">
    <property type="entry name" value="Ig-like_fold"/>
</dbReference>
<dbReference type="PROSITE" id="PS50093">
    <property type="entry name" value="PKD"/>
    <property type="match status" value="1"/>
</dbReference>
<dbReference type="STRING" id="1121485.GCA_000426485_01015"/>
<proteinExistence type="predicted"/>
<evidence type="ECO:0000313" key="4">
    <source>
        <dbReference type="Proteomes" id="UP000297861"/>
    </source>
</evidence>
<dbReference type="OrthoDB" id="993841at2"/>
<dbReference type="InterPro" id="IPR035986">
    <property type="entry name" value="PKD_dom_sf"/>
</dbReference>
<dbReference type="Gene3D" id="2.60.40.10">
    <property type="entry name" value="Immunoglobulins"/>
    <property type="match status" value="1"/>
</dbReference>
<dbReference type="EMBL" id="SOML01000001">
    <property type="protein sequence ID" value="TFD98739.1"/>
    <property type="molecule type" value="Genomic_DNA"/>
</dbReference>
<dbReference type="InterPro" id="IPR000601">
    <property type="entry name" value="PKD_dom"/>
</dbReference>
<reference evidence="3 4" key="1">
    <citation type="submission" date="2019-03" db="EMBL/GenBank/DDBJ databases">
        <title>San Antonio Military Medical Center submission to MRSN (WRAIR), pending publication.</title>
        <authorList>
            <person name="Blyth D.M."/>
            <person name="Mccarthy S.L."/>
            <person name="Schall S.E."/>
            <person name="Stam J.A."/>
            <person name="Ong A.C."/>
            <person name="Mcgann P.T."/>
        </authorList>
    </citation>
    <scope>NUCLEOTIDE SEQUENCE [LARGE SCALE GENOMIC DNA]</scope>
    <source>
        <strain evidence="3 4">MRSN571793</strain>
    </source>
</reference>
<protein>
    <recommendedName>
        <fullName evidence="2">PKD domain-containing protein</fullName>
    </recommendedName>
</protein>
<sequence>MKKIIILSLSVLCYLNVMAQKETSWWHFGYKAGLNFNSLNNATASDGTVVPNMPEAIVGPLSTSEGCFTVSTYNGNLLFSSDGSTVYDKNGNVMSNGTGLLGGPSSTQSGIAVPKPGSTTEYYIITVPQDYTAYPNGIRYSIVDISKNAGLGAVTSKNNVIKSGAVYENIAAVPNSNGKDYWLIHRTLQTFYVWAITETGISSTAHQTIASSAIVSSGTVYLGELIVSSDYTKLASFNWAGCQVISAVFNPSTGLISGIQTQTLPILTYSGTFSPNNQYIYISSGYNNSIQVYVNTWAKLRAGTASTFLAYGPSNIKPGIDGRLYGIRTNSAGSANATKHLYVVMNPDAGGTTMKYFPNYLKNSAYLGLPTFAAGFIRIIPKEQPFACTSHNRTYSVEVDLSGGNAPDKLEWYFGDGSAKITQTVNASQSKYSQVYSYNNAGIYTIEITPYKADGTKLTAITMTANIVNCTLKTNRMTRSDLLNSKQQ</sequence>
<feature type="domain" description="PKD" evidence="2">
    <location>
        <begin position="407"/>
        <end position="460"/>
    </location>
</feature>
<accession>A0A4Y8L7Y7</accession>
<organism evidence="3 4">
    <name type="scientific">Dysgonomonas capnocytophagoides</name>
    <dbReference type="NCBI Taxonomy" id="45254"/>
    <lineage>
        <taxon>Bacteria</taxon>
        <taxon>Pseudomonadati</taxon>
        <taxon>Bacteroidota</taxon>
        <taxon>Bacteroidia</taxon>
        <taxon>Bacteroidales</taxon>
        <taxon>Dysgonomonadaceae</taxon>
        <taxon>Dysgonomonas</taxon>
    </lineage>
</organism>
<gene>
    <name evidence="3" type="ORF">E2605_01235</name>
</gene>
<feature type="signal peptide" evidence="1">
    <location>
        <begin position="1"/>
        <end position="19"/>
    </location>
</feature>
<keyword evidence="1" id="KW-0732">Signal</keyword>
<comment type="caution">
    <text evidence="3">The sequence shown here is derived from an EMBL/GenBank/DDBJ whole genome shotgun (WGS) entry which is preliminary data.</text>
</comment>
<dbReference type="RefSeq" id="WP_134435245.1">
    <property type="nucleotide sequence ID" value="NZ_SOML01000001.1"/>
</dbReference>
<feature type="chain" id="PRO_5021264896" description="PKD domain-containing protein" evidence="1">
    <location>
        <begin position="20"/>
        <end position="488"/>
    </location>
</feature>